<dbReference type="AlphaFoldDB" id="C7ZID7"/>
<keyword evidence="9" id="KW-1185">Reference proteome</keyword>
<evidence type="ECO:0000313" key="8">
    <source>
        <dbReference type="EMBL" id="EEU36242.1"/>
    </source>
</evidence>
<evidence type="ECO:0000256" key="3">
    <source>
        <dbReference type="ARBA" id="ARBA00023125"/>
    </source>
</evidence>
<dbReference type="HOGENOM" id="CLU_010813_1_1_1"/>
<dbReference type="Pfam" id="PF04082">
    <property type="entry name" value="Fungal_trans"/>
    <property type="match status" value="1"/>
</dbReference>
<reference evidence="8 9" key="1">
    <citation type="journal article" date="2009" name="PLoS Genet.">
        <title>The genome of Nectria haematococca: contribution of supernumerary chromosomes to gene expansion.</title>
        <authorList>
            <person name="Coleman J.J."/>
            <person name="Rounsley S.D."/>
            <person name="Rodriguez-Carres M."/>
            <person name="Kuo A."/>
            <person name="Wasmann C.C."/>
            <person name="Grimwood J."/>
            <person name="Schmutz J."/>
            <person name="Taga M."/>
            <person name="White G.J."/>
            <person name="Zhou S."/>
            <person name="Schwartz D.C."/>
            <person name="Freitag M."/>
            <person name="Ma L.J."/>
            <person name="Danchin E.G."/>
            <person name="Henrissat B."/>
            <person name="Coutinho P.M."/>
            <person name="Nelson D.R."/>
            <person name="Straney D."/>
            <person name="Napoli C.A."/>
            <person name="Barker B.M."/>
            <person name="Gribskov M."/>
            <person name="Rep M."/>
            <person name="Kroken S."/>
            <person name="Molnar I."/>
            <person name="Rensing C."/>
            <person name="Kennell J.C."/>
            <person name="Zamora J."/>
            <person name="Farman M.L."/>
            <person name="Selker E.U."/>
            <person name="Salamov A."/>
            <person name="Shapiro H."/>
            <person name="Pangilinan J."/>
            <person name="Lindquist E."/>
            <person name="Lamers C."/>
            <person name="Grigoriev I.V."/>
            <person name="Geiser D.M."/>
            <person name="Covert S.F."/>
            <person name="Temporini E."/>
            <person name="Vanetten H.D."/>
        </authorList>
    </citation>
    <scope>NUCLEOTIDE SEQUENCE [LARGE SCALE GENOMIC DNA]</scope>
    <source>
        <strain evidence="9">ATCC MYA-4622 / CBS 123669 / FGSC 9596 / NRRL 45880 / 77-13-4</strain>
    </source>
</reference>
<evidence type="ECO:0000256" key="2">
    <source>
        <dbReference type="ARBA" id="ARBA00023015"/>
    </source>
</evidence>
<evidence type="ECO:0000256" key="6">
    <source>
        <dbReference type="SAM" id="MobiDB-lite"/>
    </source>
</evidence>
<dbReference type="EMBL" id="GG698930">
    <property type="protein sequence ID" value="EEU36242.1"/>
    <property type="molecule type" value="Genomic_DNA"/>
</dbReference>
<dbReference type="GO" id="GO:0003677">
    <property type="term" value="F:DNA binding"/>
    <property type="evidence" value="ECO:0007669"/>
    <property type="project" value="UniProtKB-KW"/>
</dbReference>
<dbReference type="GO" id="GO:0005634">
    <property type="term" value="C:nucleus"/>
    <property type="evidence" value="ECO:0007669"/>
    <property type="project" value="UniProtKB-SubCell"/>
</dbReference>
<keyword evidence="2" id="KW-0805">Transcription regulation</keyword>
<keyword evidence="5" id="KW-0539">Nucleus</keyword>
<dbReference type="GO" id="GO:0006351">
    <property type="term" value="P:DNA-templated transcription"/>
    <property type="evidence" value="ECO:0007669"/>
    <property type="project" value="InterPro"/>
</dbReference>
<dbReference type="GO" id="GO:0000981">
    <property type="term" value="F:DNA-binding transcription factor activity, RNA polymerase II-specific"/>
    <property type="evidence" value="ECO:0007669"/>
    <property type="project" value="InterPro"/>
</dbReference>
<evidence type="ECO:0000313" key="9">
    <source>
        <dbReference type="Proteomes" id="UP000005206"/>
    </source>
</evidence>
<keyword evidence="4" id="KW-0804">Transcription</keyword>
<dbReference type="OrthoDB" id="4116913at2759"/>
<dbReference type="VEuPathDB" id="FungiDB:NECHADRAFT_52921"/>
<evidence type="ECO:0000256" key="5">
    <source>
        <dbReference type="ARBA" id="ARBA00023242"/>
    </source>
</evidence>
<feature type="region of interest" description="Disordered" evidence="6">
    <location>
        <begin position="95"/>
        <end position="121"/>
    </location>
</feature>
<dbReference type="InterPro" id="IPR036864">
    <property type="entry name" value="Zn2-C6_fun-type_DNA-bd_sf"/>
</dbReference>
<dbReference type="SMART" id="SM00906">
    <property type="entry name" value="Fungal_trans"/>
    <property type="match status" value="1"/>
</dbReference>
<evidence type="ECO:0000256" key="1">
    <source>
        <dbReference type="ARBA" id="ARBA00004123"/>
    </source>
</evidence>
<dbReference type="InterPro" id="IPR007219">
    <property type="entry name" value="XnlR_reg_dom"/>
</dbReference>
<dbReference type="Gene3D" id="4.10.240.10">
    <property type="entry name" value="Zn(2)-C6 fungal-type DNA-binding domain"/>
    <property type="match status" value="1"/>
</dbReference>
<dbReference type="CDD" id="cd12148">
    <property type="entry name" value="fungal_TF_MHR"/>
    <property type="match status" value="1"/>
</dbReference>
<name>C7ZID7_FUSV7</name>
<dbReference type="KEGG" id="nhe:NECHADRAFT_52921"/>
<organism evidence="8 9">
    <name type="scientific">Fusarium vanettenii (strain ATCC MYA-4622 / CBS 123669 / FGSC 9596 / NRRL 45880 / 77-13-4)</name>
    <name type="common">Fusarium solani subsp. pisi</name>
    <dbReference type="NCBI Taxonomy" id="660122"/>
    <lineage>
        <taxon>Eukaryota</taxon>
        <taxon>Fungi</taxon>
        <taxon>Dikarya</taxon>
        <taxon>Ascomycota</taxon>
        <taxon>Pezizomycotina</taxon>
        <taxon>Sordariomycetes</taxon>
        <taxon>Hypocreomycetidae</taxon>
        <taxon>Hypocreales</taxon>
        <taxon>Nectriaceae</taxon>
        <taxon>Fusarium</taxon>
        <taxon>Fusarium solani species complex</taxon>
        <taxon>Fusarium vanettenii</taxon>
    </lineage>
</organism>
<dbReference type="GO" id="GO:0008270">
    <property type="term" value="F:zinc ion binding"/>
    <property type="evidence" value="ECO:0007669"/>
    <property type="project" value="InterPro"/>
</dbReference>
<dbReference type="Proteomes" id="UP000005206">
    <property type="component" value="Chromosome 12"/>
</dbReference>
<dbReference type="GeneID" id="9674277"/>
<dbReference type="RefSeq" id="XP_003041955.1">
    <property type="nucleotide sequence ID" value="XM_003041909.1"/>
</dbReference>
<dbReference type="InParanoid" id="C7ZID7"/>
<protein>
    <recommendedName>
        <fullName evidence="7">Xylanolytic transcriptional activator regulatory domain-containing protein</fullName>
    </recommendedName>
</protein>
<accession>C7ZID7</accession>
<feature type="domain" description="Xylanolytic transcriptional activator regulatory" evidence="7">
    <location>
        <begin position="310"/>
        <end position="388"/>
    </location>
</feature>
<dbReference type="STRING" id="660122.C7ZID7"/>
<dbReference type="eggNOG" id="ENOG502SKXY">
    <property type="taxonomic scope" value="Eukaryota"/>
</dbReference>
<proteinExistence type="predicted"/>
<dbReference type="InterPro" id="IPR050987">
    <property type="entry name" value="AtrR-like"/>
</dbReference>
<evidence type="ECO:0000259" key="7">
    <source>
        <dbReference type="SMART" id="SM00906"/>
    </source>
</evidence>
<gene>
    <name evidence="8" type="ORF">NECHADRAFT_52921</name>
</gene>
<sequence length="645" mass="73165">MRPKRACDVCYKRKVHSEPPQRRNPRFANTDYKIQCVIENVDEPCEWCSHHGLSCTFDRETQKKSNNVQAIVSDVQELLRRVVHLENALSQIQYQGQLSDQTSPRSMPSMTPTSTTSKPQTRDIGDVARYLGQNWYHKGIPILSERGRDWIRLKTGQDAHFERFHMFGSGCNFPALPLTNLSYDELHKLPSRQHSESCLDAFFRSSFSLFYPVLDRALVQETLEMAYQDRIDSSFTRSQVSAKACILAALCMITRTVRPRDASKYLQGDPPVDQARSLLVLVSREACIEGLQATLMLQICKISIGEWKDASTLHSTACHMVCSLGGHLKQRETCDSSSVASDRKIRHIRTLFWMSYVFDKDISLRSGQPPLLTEDYCDLAIPEGYASRYGCQPPSGQGTSTFGRLAPYFPVDLGLSHVKEKTCRLLYSPKSFTIDDTQILLHIRHLDIDLESWRSSIPVKYRPKLSITSGGPLLDSEMDSLQRIICLHLQLEYHYLVTAIHTAVRRCGAAYAQAPNLPDDLHSVFHSSSDLSLEASRSTLTLLKGHINLLEEEAFWRVAFYPPVAAMSLFMNILIHPIDPRGQVDLGILASAISMFQNTSVQSLTADDIEYLQEMNNFVAELVRLGNLAIWNARKEENRESRDRE</sequence>
<keyword evidence="3" id="KW-0238">DNA-binding</keyword>
<feature type="compositionally biased region" description="Low complexity" evidence="6">
    <location>
        <begin position="101"/>
        <end position="119"/>
    </location>
</feature>
<dbReference type="OMA" id="FWLCYIS"/>
<evidence type="ECO:0000256" key="4">
    <source>
        <dbReference type="ARBA" id="ARBA00023163"/>
    </source>
</evidence>
<dbReference type="PANTHER" id="PTHR46910:SF37">
    <property type="entry name" value="ZN(II)2CYS6 TRANSCRIPTION FACTOR (EUROFUNG)"/>
    <property type="match status" value="1"/>
</dbReference>
<dbReference type="PANTHER" id="PTHR46910">
    <property type="entry name" value="TRANSCRIPTION FACTOR PDR1"/>
    <property type="match status" value="1"/>
</dbReference>
<comment type="subcellular location">
    <subcellularLocation>
        <location evidence="1">Nucleus</location>
    </subcellularLocation>
</comment>